<dbReference type="EMBL" id="JARBHA010000014">
    <property type="protein sequence ID" value="KAJ9682545.1"/>
    <property type="molecule type" value="Genomic_DNA"/>
</dbReference>
<dbReference type="Pfam" id="PF00931">
    <property type="entry name" value="NB-ARC"/>
    <property type="match status" value="1"/>
</dbReference>
<evidence type="ECO:0000256" key="3">
    <source>
        <dbReference type="ARBA" id="ARBA00022741"/>
    </source>
</evidence>
<proteinExistence type="inferred from homology"/>
<dbReference type="SUPFAM" id="SSF52058">
    <property type="entry name" value="L domain-like"/>
    <property type="match status" value="2"/>
</dbReference>
<dbReference type="Proteomes" id="UP001168098">
    <property type="component" value="Unassembled WGS sequence"/>
</dbReference>
<dbReference type="InterPro" id="IPR050905">
    <property type="entry name" value="Plant_NBS-LRR"/>
</dbReference>
<keyword evidence="4" id="KW-0611">Plant defense</keyword>
<evidence type="ECO:0000259" key="7">
    <source>
        <dbReference type="SMART" id="SM00382"/>
    </source>
</evidence>
<feature type="compositionally biased region" description="Basic and acidic residues" evidence="6">
    <location>
        <begin position="1602"/>
        <end position="1616"/>
    </location>
</feature>
<keyword evidence="3" id="KW-0547">Nucleotide-binding</keyword>
<reference evidence="8 9" key="1">
    <citation type="journal article" date="2023" name="BMC Biotechnol.">
        <title>Vitis rotundifolia cv Carlos genome sequencing.</title>
        <authorList>
            <person name="Huff M."/>
            <person name="Hulse-Kemp A."/>
            <person name="Scheffler B."/>
            <person name="Youngblood R."/>
            <person name="Simpson S."/>
            <person name="Babiker E."/>
            <person name="Staton M."/>
        </authorList>
    </citation>
    <scope>NUCLEOTIDE SEQUENCE [LARGE SCALE GENOMIC DNA]</scope>
    <source>
        <tissue evidence="8">Leaf</tissue>
    </source>
</reference>
<dbReference type="Pfam" id="PF23598">
    <property type="entry name" value="LRR_14"/>
    <property type="match status" value="1"/>
</dbReference>
<dbReference type="PRINTS" id="PR00364">
    <property type="entry name" value="DISEASERSIST"/>
</dbReference>
<dbReference type="GO" id="GO:0043531">
    <property type="term" value="F:ADP binding"/>
    <property type="evidence" value="ECO:0007669"/>
    <property type="project" value="InterPro"/>
</dbReference>
<sequence>MAESVITIATTIAEKIAGYLVAPIGRRLSYLFCYRSHMDDLNNKVQELGLVRGDLQITVDEAIRRGDEIRPIVEDWLTRADENTGEAKTFMEDEKKRTKSCFYGWCPNLKSRYQLGREADKKAQVIVEIQQHRNFPDGVSYRVPPRNVTFKNYEPFKSRASTVNQVMDALRDDEINKIGVWGMGGVGKTTLVKQVAQLAEDEKLFTAPVYIDVSWTRDSEKLQEGIAKIQQKIADMLGLEFKGKDESTRAVELKQRLQKEKILIILDDIWKLVCLEEVGIPSKDDQKGCKIVLASRNEDLLRKDMGAKKCFPLQHLPKEEAWHLFKKTAGDSVEGDKLRPIAIEVVNECEGLPIALVTIANALKDESVAVWENALHELRSAAPTNISGVDDKVYGCLKWSYNHLKGDEVKSLFLLCGWLSYGDISMHQLLQYAMGLDLFDHLKSLEQARNKLVTLVRILKASSLLLDGEDHSNDFKEASRLLFMDADNKYVRMHDVVRDVARNIASKDPHQFLVREDVEEWSETDGSKYISLNCKDVHELPHRLVCPKLQFFLLQNGPSLKIPHTFFEGMNLLKVLDLSEMHFTTLPSTLHSLPNLRTLRLDRCELGDIALIGELKKLQVLSMVGSNIQQLPSEMGQLTNLRLLDLNDCRLLKVIPRNVLSSLSRLECLCMKSSFTQWAAEGVSDGESNACLSELNHLRHLTTIEIEVPAVELLPKEDVFFENLTRYAIFAGNIYPWKIYYKTSKTLKLEQVDRSFLSRDGIGKLLKKTEELKLSKLEEVCRGPIPLRSLDNLKTLDVEKCHGLKFLFLLSTTRGLSQLEEMTIKNCNAMQQIIACEGEFEIKEVDHVGTNLQLLPKLRFLKLKNLPELMNFDYFSSDLEMTSQGMCSQGNLDVHMPFFSYQVSFPNLENLKFNGLPKLKEIWHHQPSLESFYNLEILEVFDCSCLLNLIPSYLIQRFNKLKYINVNECEVLEYVFDLQGLDENVEILPKLETLELKGLPGLRYIICNEDKNDGVRYLFSSPTLVDFQNLKCLSINDCAYEDNEEGHVNTPIEDIVLFGEKVSFPNLENLKFNGLPKLKEVWHHQPSLESFYNLEILEVFDCSCLLNLIPSYLIQRFNKLKYINVNECEVLEYVFDLQGLDENVEILPKLETLELKGLPGLRYIICNKDKNDGVRYLFSSPTLVDFQNLKCLSINDCAYEDNEEGHVNTPIEDIVLFGEKVSFPNLKELKFIHLPKLKEIWHHQPSLESFYNLEILKVSLCSSLLNLIPSYLIQRFNKLKKIDVYKCEVLEYVFDLQGLDENVEILPKLETLELKQLPRLRYIICNEDKNDGVRYLFSAPTLVDFQNLKYLSITNCGYKNNEEGHVNTPIEDMVLFSEKVSFPNLEELKLASLPKLKIIWHHQLSLEFFSKLRTLCVSNCPCLVNLIPSHLIQSFQNLKEVDVYNCEALEYVFNYRGFNGDGGILSKIEILTLSKLPRLRLIICNEDKNDNISRLLSPSKFKDFYQLKELHIIDCGMLLDEKVSCPPNLEVLVLKNLPKVKEIDVGILAKLKTLRLVKLPRLRHTDASKFKNFHNLREISITDCGMEDERDVNTPNDDVVMSDDKPKRGLEVKEGC</sequence>
<dbReference type="Gene3D" id="3.80.10.10">
    <property type="entry name" value="Ribonuclease Inhibitor"/>
    <property type="match status" value="4"/>
</dbReference>
<keyword evidence="5" id="KW-0067">ATP-binding</keyword>
<comment type="similarity">
    <text evidence="1">Belongs to the disease resistance NB-LRR family.</text>
</comment>
<protein>
    <recommendedName>
        <fullName evidence="7">AAA+ ATPase domain-containing protein</fullName>
    </recommendedName>
</protein>
<feature type="domain" description="AAA+ ATPase" evidence="7">
    <location>
        <begin position="174"/>
        <end position="319"/>
    </location>
</feature>
<evidence type="ECO:0000313" key="9">
    <source>
        <dbReference type="Proteomes" id="UP001168098"/>
    </source>
</evidence>
<dbReference type="Pfam" id="PF23247">
    <property type="entry name" value="LRR_RPS2"/>
    <property type="match status" value="5"/>
</dbReference>
<evidence type="ECO:0000256" key="6">
    <source>
        <dbReference type="SAM" id="MobiDB-lite"/>
    </source>
</evidence>
<dbReference type="PANTHER" id="PTHR33463:SF198">
    <property type="entry name" value="RPP4C3"/>
    <property type="match status" value="1"/>
</dbReference>
<dbReference type="GO" id="GO:0005524">
    <property type="term" value="F:ATP binding"/>
    <property type="evidence" value="ECO:0007669"/>
    <property type="project" value="UniProtKB-KW"/>
</dbReference>
<feature type="region of interest" description="Disordered" evidence="6">
    <location>
        <begin position="1587"/>
        <end position="1616"/>
    </location>
</feature>
<dbReference type="PANTHER" id="PTHR33463">
    <property type="entry name" value="NB-ARC DOMAIN-CONTAINING PROTEIN-RELATED"/>
    <property type="match status" value="1"/>
</dbReference>
<name>A0AA38Z532_VITRO</name>
<dbReference type="Gene3D" id="3.40.50.300">
    <property type="entry name" value="P-loop containing nucleotide triphosphate hydrolases"/>
    <property type="match status" value="1"/>
</dbReference>
<evidence type="ECO:0000256" key="5">
    <source>
        <dbReference type="ARBA" id="ARBA00022840"/>
    </source>
</evidence>
<gene>
    <name evidence="8" type="ORF">PVL29_018463</name>
</gene>
<accession>A0AA38Z532</accession>
<organism evidence="8 9">
    <name type="scientific">Vitis rotundifolia</name>
    <name type="common">Muscadine grape</name>
    <dbReference type="NCBI Taxonomy" id="103349"/>
    <lineage>
        <taxon>Eukaryota</taxon>
        <taxon>Viridiplantae</taxon>
        <taxon>Streptophyta</taxon>
        <taxon>Embryophyta</taxon>
        <taxon>Tracheophyta</taxon>
        <taxon>Spermatophyta</taxon>
        <taxon>Magnoliopsida</taxon>
        <taxon>eudicotyledons</taxon>
        <taxon>Gunneridae</taxon>
        <taxon>Pentapetalae</taxon>
        <taxon>rosids</taxon>
        <taxon>Vitales</taxon>
        <taxon>Vitaceae</taxon>
        <taxon>Viteae</taxon>
        <taxon>Vitis</taxon>
    </lineage>
</organism>
<dbReference type="InterPro" id="IPR027417">
    <property type="entry name" value="P-loop_NTPase"/>
</dbReference>
<keyword evidence="2" id="KW-0677">Repeat</keyword>
<dbReference type="SMART" id="SM00382">
    <property type="entry name" value="AAA"/>
    <property type="match status" value="1"/>
</dbReference>
<dbReference type="SUPFAM" id="SSF52540">
    <property type="entry name" value="P-loop containing nucleoside triphosphate hydrolases"/>
    <property type="match status" value="1"/>
</dbReference>
<dbReference type="Gene3D" id="1.10.8.430">
    <property type="entry name" value="Helical domain of apoptotic protease-activating factors"/>
    <property type="match status" value="1"/>
</dbReference>
<comment type="caution">
    <text evidence="8">The sequence shown here is derived from an EMBL/GenBank/DDBJ whole genome shotgun (WGS) entry which is preliminary data.</text>
</comment>
<dbReference type="InterPro" id="IPR003593">
    <property type="entry name" value="AAA+_ATPase"/>
</dbReference>
<dbReference type="InterPro" id="IPR002182">
    <property type="entry name" value="NB-ARC"/>
</dbReference>
<evidence type="ECO:0000256" key="1">
    <source>
        <dbReference type="ARBA" id="ARBA00008894"/>
    </source>
</evidence>
<dbReference type="InterPro" id="IPR032675">
    <property type="entry name" value="LRR_dom_sf"/>
</dbReference>
<evidence type="ECO:0000256" key="4">
    <source>
        <dbReference type="ARBA" id="ARBA00022821"/>
    </source>
</evidence>
<evidence type="ECO:0000256" key="2">
    <source>
        <dbReference type="ARBA" id="ARBA00022737"/>
    </source>
</evidence>
<dbReference type="InterPro" id="IPR057135">
    <property type="entry name" value="At4g27190-like_LRR"/>
</dbReference>
<dbReference type="InterPro" id="IPR055414">
    <property type="entry name" value="LRR_R13L4/SHOC2-like"/>
</dbReference>
<evidence type="ECO:0000313" key="8">
    <source>
        <dbReference type="EMBL" id="KAJ9682545.1"/>
    </source>
</evidence>
<dbReference type="GO" id="GO:0006952">
    <property type="term" value="P:defense response"/>
    <property type="evidence" value="ECO:0007669"/>
    <property type="project" value="UniProtKB-KW"/>
</dbReference>
<keyword evidence="9" id="KW-1185">Reference proteome</keyword>
<dbReference type="InterPro" id="IPR042197">
    <property type="entry name" value="Apaf_helical"/>
</dbReference>